<dbReference type="InterPro" id="IPR040442">
    <property type="entry name" value="Pyrv_kinase-like_dom_sf"/>
</dbReference>
<dbReference type="SUPFAM" id="SSF51621">
    <property type="entry name" value="Phosphoenolpyruvate/pyruvate domain"/>
    <property type="match status" value="1"/>
</dbReference>
<sequence>MSEIQSRPYRSFLFVPGSRPDRFEKALGSGGDAVILDLEDAVAPEDKDVARHHVVAWLAPERPVLVRVNAASTPYYERDVELGKLRGVAGIVLPKAESAHDVIDLISRIRRKIPVYPLIESARGMWNALEIAKAPCVRQLMFGTLDFGADMNMESDGDGLDTFRVQLTMISRVAGIRAPVDGVTPSIDNAGQLRAETIKARRFGFAGKLCIHPSQVSIVNRTFAPSEAEREWARRVLCAFENANGAAVAVDGKMVDRPVFLKAQSILDDVRS</sequence>
<dbReference type="PANTHER" id="PTHR32308:SF10">
    <property type="entry name" value="CITRATE LYASE SUBUNIT BETA"/>
    <property type="match status" value="1"/>
</dbReference>
<evidence type="ECO:0000256" key="2">
    <source>
        <dbReference type="ARBA" id="ARBA00022723"/>
    </source>
</evidence>
<dbReference type="EMBL" id="QJSQ01000028">
    <property type="protein sequence ID" value="PYE16707.1"/>
    <property type="molecule type" value="Genomic_DNA"/>
</dbReference>
<keyword evidence="2 5" id="KW-0479">Metal-binding</keyword>
<proteinExistence type="predicted"/>
<dbReference type="EC" id="4.1.3.34" evidence="7"/>
<evidence type="ECO:0000256" key="4">
    <source>
        <dbReference type="PIRSR" id="PIRSR015582-1"/>
    </source>
</evidence>
<reference evidence="8 9" key="1">
    <citation type="submission" date="2018-06" db="EMBL/GenBank/DDBJ databases">
        <title>Genomic Encyclopedia of Type Strains, Phase IV (KMG-V): Genome sequencing to study the core and pangenomes of soil and plant-associated prokaryotes.</title>
        <authorList>
            <person name="Whitman W."/>
        </authorList>
    </citation>
    <scope>NUCLEOTIDE SEQUENCE [LARGE SCALE GENOMIC DNA]</scope>
    <source>
        <strain evidence="8 9">SRCL-318</strain>
        <strain evidence="7 10">SRMrh-85</strain>
    </source>
</reference>
<accession>A0A2U1A0U6</accession>
<dbReference type="GO" id="GO:0008816">
    <property type="term" value="F:citryl-CoA lyase activity"/>
    <property type="evidence" value="ECO:0007669"/>
    <property type="project" value="UniProtKB-EC"/>
</dbReference>
<dbReference type="Proteomes" id="UP000247772">
    <property type="component" value="Unassembled WGS sequence"/>
</dbReference>
<organism evidence="8 9">
    <name type="scientific">Paraburkholderia silvatlantica</name>
    <dbReference type="NCBI Taxonomy" id="321895"/>
    <lineage>
        <taxon>Bacteria</taxon>
        <taxon>Pseudomonadati</taxon>
        <taxon>Pseudomonadota</taxon>
        <taxon>Betaproteobacteria</taxon>
        <taxon>Burkholderiales</taxon>
        <taxon>Burkholderiaceae</taxon>
        <taxon>Paraburkholderia</taxon>
    </lineage>
</organism>
<protein>
    <submittedName>
        <fullName evidence="8">Citrate lyase subunit beta/citryl-CoA lyase</fullName>
        <ecNumber evidence="7">4.1.3.34</ecNumber>
    </submittedName>
</protein>
<dbReference type="OrthoDB" id="348111at2"/>
<dbReference type="RefSeq" id="WP_110387829.1">
    <property type="nucleotide sequence ID" value="NZ_JACHVZ010000002.1"/>
</dbReference>
<dbReference type="Proteomes" id="UP000533533">
    <property type="component" value="Unassembled WGS sequence"/>
</dbReference>
<feature type="binding site" evidence="4">
    <location>
        <position position="67"/>
    </location>
    <ligand>
        <name>substrate</name>
    </ligand>
</feature>
<evidence type="ECO:0000313" key="8">
    <source>
        <dbReference type="EMBL" id="PYE16707.1"/>
    </source>
</evidence>
<keyword evidence="3 5" id="KW-0460">Magnesium</keyword>
<feature type="binding site" evidence="4">
    <location>
        <position position="120"/>
    </location>
    <ligand>
        <name>substrate</name>
    </ligand>
</feature>
<evidence type="ECO:0000256" key="1">
    <source>
        <dbReference type="ARBA" id="ARBA00001946"/>
    </source>
</evidence>
<keyword evidence="10" id="KW-1185">Reference proteome</keyword>
<dbReference type="PIRSF" id="PIRSF015582">
    <property type="entry name" value="Cit_lyase_B"/>
    <property type="match status" value="1"/>
</dbReference>
<feature type="binding site" evidence="5">
    <location>
        <position position="120"/>
    </location>
    <ligand>
        <name>Mg(2+)</name>
        <dbReference type="ChEBI" id="CHEBI:18420"/>
    </ligand>
</feature>
<dbReference type="InterPro" id="IPR011206">
    <property type="entry name" value="Citrate_lyase_beta/mcl1/mcl2"/>
</dbReference>
<dbReference type="InterPro" id="IPR015813">
    <property type="entry name" value="Pyrv/PenolPyrv_kinase-like_dom"/>
</dbReference>
<evidence type="ECO:0000259" key="6">
    <source>
        <dbReference type="Pfam" id="PF03328"/>
    </source>
</evidence>
<feature type="binding site" evidence="5">
    <location>
        <position position="146"/>
    </location>
    <ligand>
        <name>Mg(2+)</name>
        <dbReference type="ChEBI" id="CHEBI:18420"/>
    </ligand>
</feature>
<comment type="cofactor">
    <cofactor evidence="1">
        <name>Mg(2+)</name>
        <dbReference type="ChEBI" id="CHEBI:18420"/>
    </cofactor>
</comment>
<evidence type="ECO:0000313" key="10">
    <source>
        <dbReference type="Proteomes" id="UP000533533"/>
    </source>
</evidence>
<dbReference type="Gene3D" id="3.20.20.60">
    <property type="entry name" value="Phosphoenolpyruvate-binding domains"/>
    <property type="match status" value="1"/>
</dbReference>
<gene>
    <name evidence="8" type="ORF">C7410_12854</name>
    <name evidence="7" type="ORF">FHX59_000865</name>
</gene>
<dbReference type="PANTHER" id="PTHR32308">
    <property type="entry name" value="LYASE BETA SUBUNIT, PUTATIVE (AFU_ORTHOLOGUE AFUA_4G13030)-RELATED"/>
    <property type="match status" value="1"/>
</dbReference>
<dbReference type="InterPro" id="IPR005000">
    <property type="entry name" value="Aldolase/citrate-lyase_domain"/>
</dbReference>
<dbReference type="AlphaFoldDB" id="A0A2U1A0U6"/>
<dbReference type="GO" id="GO:0000287">
    <property type="term" value="F:magnesium ion binding"/>
    <property type="evidence" value="ECO:0007669"/>
    <property type="project" value="TreeGrafter"/>
</dbReference>
<evidence type="ECO:0000313" key="7">
    <source>
        <dbReference type="EMBL" id="MBB2926458.1"/>
    </source>
</evidence>
<evidence type="ECO:0000256" key="3">
    <source>
        <dbReference type="ARBA" id="ARBA00022842"/>
    </source>
</evidence>
<evidence type="ECO:0000256" key="5">
    <source>
        <dbReference type="PIRSR" id="PIRSR015582-2"/>
    </source>
</evidence>
<name>A0A2U1A0U6_9BURK</name>
<dbReference type="Pfam" id="PF03328">
    <property type="entry name" value="HpcH_HpaI"/>
    <property type="match status" value="1"/>
</dbReference>
<feature type="domain" description="HpcH/HpaI aldolase/citrate lyase" evidence="6">
    <location>
        <begin position="10"/>
        <end position="213"/>
    </location>
</feature>
<evidence type="ECO:0000313" key="9">
    <source>
        <dbReference type="Proteomes" id="UP000247772"/>
    </source>
</evidence>
<comment type="caution">
    <text evidence="8">The sequence shown here is derived from an EMBL/GenBank/DDBJ whole genome shotgun (WGS) entry which is preliminary data.</text>
</comment>
<dbReference type="GO" id="GO:0006107">
    <property type="term" value="P:oxaloacetate metabolic process"/>
    <property type="evidence" value="ECO:0007669"/>
    <property type="project" value="TreeGrafter"/>
</dbReference>
<keyword evidence="8" id="KW-0456">Lyase</keyword>
<dbReference type="EMBL" id="JACHVZ010000002">
    <property type="protein sequence ID" value="MBB2926458.1"/>
    <property type="molecule type" value="Genomic_DNA"/>
</dbReference>